<dbReference type="PANTHER" id="PTHR47962:SF5">
    <property type="entry name" value="ATP-DEPENDENT HELICASE LHR-RELATED"/>
    <property type="match status" value="1"/>
</dbReference>
<keyword evidence="2" id="KW-0227">DNA damage</keyword>
<evidence type="ECO:0000256" key="2">
    <source>
        <dbReference type="ARBA" id="ARBA00022763"/>
    </source>
</evidence>
<dbReference type="CDD" id="cd18796">
    <property type="entry name" value="SF2_C_LHR"/>
    <property type="match status" value="1"/>
</dbReference>
<name>A0ABV4ASY8_9GAMM</name>
<dbReference type="EC" id="3.6.4.-" evidence="12"/>
<evidence type="ECO:0000256" key="4">
    <source>
        <dbReference type="ARBA" id="ARBA00022806"/>
    </source>
</evidence>
<dbReference type="Pfam" id="PF23234">
    <property type="entry name" value="WHD_4th_Lhr"/>
    <property type="match status" value="1"/>
</dbReference>
<protein>
    <submittedName>
        <fullName evidence="12">DEAD/DEAH box helicase</fullName>
        <ecNumber evidence="12">3.6.4.-</ecNumber>
    </submittedName>
</protein>
<feature type="region of interest" description="Disordered" evidence="9">
    <location>
        <begin position="1389"/>
        <end position="1411"/>
    </location>
</feature>
<keyword evidence="6" id="KW-0238">DNA-binding</keyword>
<keyword evidence="7" id="KW-0234">DNA repair</keyword>
<feature type="domain" description="Helicase ATP-binding" evidence="10">
    <location>
        <begin position="34"/>
        <end position="230"/>
    </location>
</feature>
<feature type="compositionally biased region" description="Basic and acidic residues" evidence="9">
    <location>
        <begin position="1399"/>
        <end position="1411"/>
    </location>
</feature>
<dbReference type="InterPro" id="IPR055368">
    <property type="entry name" value="WH3_Lhr"/>
</dbReference>
<dbReference type="SMART" id="SM00487">
    <property type="entry name" value="DEXDc"/>
    <property type="match status" value="1"/>
</dbReference>
<dbReference type="PANTHER" id="PTHR47962">
    <property type="entry name" value="ATP-DEPENDENT HELICASE LHR-RELATED-RELATED"/>
    <property type="match status" value="1"/>
</dbReference>
<evidence type="ECO:0000256" key="7">
    <source>
        <dbReference type="ARBA" id="ARBA00023204"/>
    </source>
</evidence>
<evidence type="ECO:0000256" key="9">
    <source>
        <dbReference type="SAM" id="MobiDB-lite"/>
    </source>
</evidence>
<dbReference type="CDD" id="cd17922">
    <property type="entry name" value="DEXHc_LHR-like"/>
    <property type="match status" value="1"/>
</dbReference>
<evidence type="ECO:0000256" key="6">
    <source>
        <dbReference type="ARBA" id="ARBA00023125"/>
    </source>
</evidence>
<feature type="compositionally biased region" description="Basic and acidic residues" evidence="9">
    <location>
        <begin position="237"/>
        <end position="247"/>
    </location>
</feature>
<accession>A0ABV4ASY8</accession>
<dbReference type="Pfam" id="PF00271">
    <property type="entry name" value="Helicase_C"/>
    <property type="match status" value="1"/>
</dbReference>
<evidence type="ECO:0000256" key="8">
    <source>
        <dbReference type="ARBA" id="ARBA00023235"/>
    </source>
</evidence>
<feature type="region of interest" description="Disordered" evidence="9">
    <location>
        <begin position="640"/>
        <end position="668"/>
    </location>
</feature>
<dbReference type="PROSITE" id="PS51192">
    <property type="entry name" value="HELICASE_ATP_BIND_1"/>
    <property type="match status" value="1"/>
</dbReference>
<evidence type="ECO:0000313" key="12">
    <source>
        <dbReference type="EMBL" id="MEY2182484.1"/>
    </source>
</evidence>
<evidence type="ECO:0000256" key="3">
    <source>
        <dbReference type="ARBA" id="ARBA00022801"/>
    </source>
</evidence>
<dbReference type="InterPro" id="IPR027417">
    <property type="entry name" value="P-loop_NTPase"/>
</dbReference>
<keyword evidence="3 12" id="KW-0378">Hydrolase</keyword>
<dbReference type="InterPro" id="IPR014001">
    <property type="entry name" value="Helicase_ATP-bd"/>
</dbReference>
<dbReference type="InterPro" id="IPR045628">
    <property type="entry name" value="Lhr_WH_dom"/>
</dbReference>
<sequence length="1567" mass="170739">MQADASPLTGFHPAVAAWFGGRFAAPTATQAQAWPAIRDGGHVLVAAPTGSGKTLTAFLAAIDALVREGVANGGTLPDETRVVYVSPLKALSNDIHVNLEEPLEGIRAELEKRGLPDVAIRTAVRTGDTPQAERAWMRKTPPHILVTTPESLYILLGSASGREMLKSTRSVIVDEIHAVAGSKRGAHLALTLERLESLCQRRLQRIGLSATQKPIEEVARFLVGAAPSLLPPGEGAQRADEGSVEAKHHARTEPSPQPLSRGERGLEKCCTIINTGHTRPRDLALELTAVPLEAVMSNDAWELVYDRLAQLVQAHRTTLVFVNTRRLAERAARHLSERLGKETVAAHHGSLAKEQRLDAEQRLKRGELSVLVATASLELGIDIGDVDLVCQLGSPRSIAAFLQRAGRSGHHVGGTPKARLFPTTRDDLVECAALLDAVRRGELDALVQPPQPLDVLAQQLVAEVACREWDEDALYALVRGAYPYRDLARADFDAVLRMLAEGFTTRRGARAAYLHRDAVHRQVRARRGARLVALTSGGAIPDTADYLVVLEPQATVVGSVHEDFAVESLAGDIFQLGNTSYRILRVERDRLRVEDAHGVPPSIPFWLGEAPGRTDELSFAVSRLREELDALLEPLSHRERGRGEGSVLAEHSGMAEPSPPAPLPEGEGSKARAFAWLRDELGLGDAAAQQLLDYLASAKVALGVLPTQSVIVFERFFDESGGTQLVIHAPFGSRINRAWGLALRKRFCRQFNFELQAAATEDAIVLSLSTSHSFPLEEVARYLHSASAEHVLVQALLDAPLFPARWRWNAVTALALPRFIGGKKTPPQLQRMKSEDLLAAVFPDQVACLENIVGERQIPDHPLVAQTLHDCLREAMDIDGLLRLLRALEGGTIRLVARDLAAPSPLAGAVLNAAPYAFLDDAPLEERRTRAVRQDVPASAGDLGRLDPDAITAVRAEAWPEVRSVDEMHEALDALGGVTVDEAIANEGWDDKLRALANDQRATRFETPLPLPAVGGEGWGEGEALASLVTRRSKAKNFPLTPPSPPTALGEREESTMWVCAEKLPLWQAMHSEATLRPAIAVPAEYAAQSWTREDALRELVRGRLLGLGPITVDALAAPLGVAPTEVEAALLRLQTEGYVIQGQFDPDVAETQWCERHLLARIHRYTLGRLRREIEPVSRRELMRFLLDWQHLSPATQLRGPDALPAVLTQLEGYEAAAGAWEAEILPARIADYSASWLDEQCRAGRIAWNRLRAGGGSGPVRATPIVLLPRRQMAVWTAVAQDDSPQEGLLSSRAQAVADALREHGALFFDELQSIVHLLRTELEDALGELVAAGRASADSFAGLRALLLPAAKREAPRHRRMRRHVFGGIEDAGRWSLVRSSAQDRPLTSILSPQERGGERGASRRDDSIETEHVARALLARYGVVFWQLLEREAPWLPRWRELSRVYRRLEARGEIRGGRFVEGLVGEQFALPEAIAPLRAIRQRADDGELVVVGGCDPLNLVGGVLVGDKVPAVAGSRVLYRDGVPLAAQVAGKFVPLAELSTAETQAARQALQLRAAQRRTA</sequence>
<dbReference type="Pfam" id="PF19306">
    <property type="entry name" value="WHD_Lhr"/>
    <property type="match status" value="1"/>
</dbReference>
<dbReference type="GO" id="GO:0004386">
    <property type="term" value="F:helicase activity"/>
    <property type="evidence" value="ECO:0007669"/>
    <property type="project" value="UniProtKB-KW"/>
</dbReference>
<dbReference type="InterPro" id="IPR052511">
    <property type="entry name" value="ATP-dep_Helicase"/>
</dbReference>
<proteinExistence type="predicted"/>
<dbReference type="InterPro" id="IPR055367">
    <property type="entry name" value="WH4_Lhr"/>
</dbReference>
<dbReference type="SUPFAM" id="SSF52540">
    <property type="entry name" value="P-loop containing nucleoside triphosphate hydrolases"/>
    <property type="match status" value="1"/>
</dbReference>
<comment type="caution">
    <text evidence="12">The sequence shown here is derived from an EMBL/GenBank/DDBJ whole genome shotgun (WGS) entry which is preliminary data.</text>
</comment>
<dbReference type="Pfam" id="PF08494">
    <property type="entry name" value="DEAD_assoc"/>
    <property type="match status" value="1"/>
</dbReference>
<dbReference type="Pfam" id="PF00270">
    <property type="entry name" value="DEAD"/>
    <property type="match status" value="1"/>
</dbReference>
<gene>
    <name evidence="12" type="ORF">AB7878_08640</name>
</gene>
<evidence type="ECO:0000259" key="10">
    <source>
        <dbReference type="PROSITE" id="PS51192"/>
    </source>
</evidence>
<dbReference type="Gene3D" id="3.40.50.300">
    <property type="entry name" value="P-loop containing nucleotide triphosphate hydrolases"/>
    <property type="match status" value="2"/>
</dbReference>
<dbReference type="InterPro" id="IPR001650">
    <property type="entry name" value="Helicase_C-like"/>
</dbReference>
<organism evidence="12 13">
    <name type="scientific">Rhodanobacter humi</name>
    <dbReference type="NCBI Taxonomy" id="1888173"/>
    <lineage>
        <taxon>Bacteria</taxon>
        <taxon>Pseudomonadati</taxon>
        <taxon>Pseudomonadota</taxon>
        <taxon>Gammaproteobacteria</taxon>
        <taxon>Lysobacterales</taxon>
        <taxon>Rhodanobacteraceae</taxon>
        <taxon>Rhodanobacter</taxon>
    </lineage>
</organism>
<dbReference type="PROSITE" id="PS51194">
    <property type="entry name" value="HELICASE_CTER"/>
    <property type="match status" value="1"/>
</dbReference>
<dbReference type="Proteomes" id="UP001562159">
    <property type="component" value="Unassembled WGS sequence"/>
</dbReference>
<feature type="domain" description="Helicase C-terminal" evidence="11">
    <location>
        <begin position="307"/>
        <end position="461"/>
    </location>
</feature>
<evidence type="ECO:0000259" key="11">
    <source>
        <dbReference type="PROSITE" id="PS51194"/>
    </source>
</evidence>
<keyword evidence="1" id="KW-0547">Nucleotide-binding</keyword>
<dbReference type="GO" id="GO:0016787">
    <property type="term" value="F:hydrolase activity"/>
    <property type="evidence" value="ECO:0007669"/>
    <property type="project" value="UniProtKB-KW"/>
</dbReference>
<keyword evidence="8" id="KW-0413">Isomerase</keyword>
<reference evidence="12 13" key="1">
    <citation type="submission" date="2024-07" db="EMBL/GenBank/DDBJ databases">
        <title>Molecular mechanisms and environmental adaptations of flagellar loss and biofilm growth of Rhodanobacter under environmental stress.</title>
        <authorList>
            <person name="Chen M."/>
        </authorList>
    </citation>
    <scope>NUCLEOTIDE SEQUENCE [LARGE SCALE GENOMIC DNA]</scope>
    <source>
        <strain evidence="12 13">RS22</strain>
    </source>
</reference>
<dbReference type="EMBL" id="JBGBPY010000001">
    <property type="protein sequence ID" value="MEY2182484.1"/>
    <property type="molecule type" value="Genomic_DNA"/>
</dbReference>
<dbReference type="InterPro" id="IPR011545">
    <property type="entry name" value="DEAD/DEAH_box_helicase_dom"/>
</dbReference>
<keyword evidence="4 12" id="KW-0347">Helicase</keyword>
<dbReference type="InterPro" id="IPR013701">
    <property type="entry name" value="Lhr-like_DEAD/DEAH_assoc"/>
</dbReference>
<keyword evidence="13" id="KW-1185">Reference proteome</keyword>
<evidence type="ECO:0000256" key="5">
    <source>
        <dbReference type="ARBA" id="ARBA00022840"/>
    </source>
</evidence>
<feature type="region of interest" description="Disordered" evidence="9">
    <location>
        <begin position="231"/>
        <end position="264"/>
    </location>
</feature>
<dbReference type="Pfam" id="PF23235">
    <property type="entry name" value="WHD_3rd_Lhr"/>
    <property type="match status" value="1"/>
</dbReference>
<evidence type="ECO:0000313" key="13">
    <source>
        <dbReference type="Proteomes" id="UP001562159"/>
    </source>
</evidence>
<dbReference type="SMART" id="SM00490">
    <property type="entry name" value="HELICc"/>
    <property type="match status" value="1"/>
</dbReference>
<evidence type="ECO:0000256" key="1">
    <source>
        <dbReference type="ARBA" id="ARBA00022741"/>
    </source>
</evidence>
<keyword evidence="5" id="KW-0067">ATP-binding</keyword>